<organism evidence="2">
    <name type="scientific">Marinobacter sp. MMG032</name>
    <dbReference type="NCBI Taxonomy" id="3158548"/>
    <lineage>
        <taxon>Bacteria</taxon>
        <taxon>Pseudomonadati</taxon>
        <taxon>Pseudomonadota</taxon>
        <taxon>Gammaproteobacteria</taxon>
        <taxon>Pseudomonadales</taxon>
        <taxon>Marinobacteraceae</taxon>
        <taxon>Marinobacter</taxon>
    </lineage>
</organism>
<keyword evidence="2" id="KW-0614">Plasmid</keyword>
<reference evidence="2" key="1">
    <citation type="submission" date="2024-05" db="EMBL/GenBank/DDBJ databases">
        <title>Draft Genome Sequences of Flagellimonas sp. MMG031 and Marinobacter sp. MMG032 Isolated from the dinoflagellate Symbiodinium pilosum.</title>
        <authorList>
            <person name="Shikuma N.J."/>
            <person name="Farrell M.V."/>
        </authorList>
    </citation>
    <scope>NUCLEOTIDE SEQUENCE</scope>
    <source>
        <strain evidence="2">MMG032</strain>
        <plasmid evidence="2">unnaned</plasmid>
    </source>
</reference>
<evidence type="ECO:0000256" key="1">
    <source>
        <dbReference type="SAM" id="SignalP"/>
    </source>
</evidence>
<sequence>MEFWWSNTLLGLALVLCASDSWAQQLVEKRNGTYDVQTIKEVTSATKIAQVCLEDIEAKTGVVTQKDFRVCDCVILELMDSISYREYWEVEQNILYGRDWKGTEAMRRTRPQLVEACDWPG</sequence>
<dbReference type="AlphaFoldDB" id="A0AAU7MVY9"/>
<protein>
    <submittedName>
        <fullName evidence="2">Uncharacterized protein</fullName>
    </submittedName>
</protein>
<feature type="chain" id="PRO_5043885148" evidence="1">
    <location>
        <begin position="24"/>
        <end position="121"/>
    </location>
</feature>
<dbReference type="KEGG" id="mamm:ABNF92_19640"/>
<gene>
    <name evidence="2" type="ORF">ABNF92_19640</name>
</gene>
<feature type="signal peptide" evidence="1">
    <location>
        <begin position="1"/>
        <end position="23"/>
    </location>
</feature>
<dbReference type="RefSeq" id="WP_156484306.1">
    <property type="nucleotide sequence ID" value="NZ_CP157803.1"/>
</dbReference>
<keyword evidence="1" id="KW-0732">Signal</keyword>
<geneLocation type="plasmid" evidence="2">
    <name>unnaned</name>
</geneLocation>
<proteinExistence type="predicted"/>
<name>A0AAU7MVY9_9GAMM</name>
<accession>A0AAU7MVY9</accession>
<dbReference type="EMBL" id="CP157803">
    <property type="protein sequence ID" value="XBQ21622.1"/>
    <property type="molecule type" value="Genomic_DNA"/>
</dbReference>
<evidence type="ECO:0000313" key="2">
    <source>
        <dbReference type="EMBL" id="XBQ21622.1"/>
    </source>
</evidence>